<proteinExistence type="predicted"/>
<protein>
    <submittedName>
        <fullName evidence="2">Uncharacterized protein</fullName>
    </submittedName>
</protein>
<dbReference type="EMBL" id="MFID01000035">
    <property type="protein sequence ID" value="OGF80509.1"/>
    <property type="molecule type" value="Genomic_DNA"/>
</dbReference>
<comment type="caution">
    <text evidence="2">The sequence shown here is derived from an EMBL/GenBank/DDBJ whole genome shotgun (WGS) entry which is preliminary data.</text>
</comment>
<accession>A0A1F5WY13</accession>
<sequence>MKKYLALKIVFVLSLFVFLESARAEYNWQQAKELSEGDYALLFSAGVREIPSPVAKFARVGEYTIALKLQNGETVLAGAGEKRQKNRKKQETATIPDEPGSYEQEYGYSQSATSTDKQADDEFPFKQLALLGSRLYRSLAKMHTNDKYDFTNTDKLFSEAVTLIEKLSWESGDDNGGSLPDFRFILSYGKRYGIPGVEVISRALNRFPENKYLQTSFEDAVYNAIRSTYASETDRPSAQEIGQLAQKLLEFYKKNDNFIPSIDGIIPVLSLAAPDVLRKIEVLYRARNAVQKEKYKKAKEEAENGV</sequence>
<dbReference type="STRING" id="1798351.A2930_02660"/>
<gene>
    <name evidence="2" type="ORF">A2930_02660</name>
</gene>
<evidence type="ECO:0000256" key="1">
    <source>
        <dbReference type="SAM" id="MobiDB-lite"/>
    </source>
</evidence>
<evidence type="ECO:0000313" key="3">
    <source>
        <dbReference type="Proteomes" id="UP000178114"/>
    </source>
</evidence>
<name>A0A1F5WY13_9BACT</name>
<feature type="compositionally biased region" description="Polar residues" evidence="1">
    <location>
        <begin position="107"/>
        <end position="116"/>
    </location>
</feature>
<evidence type="ECO:0000313" key="2">
    <source>
        <dbReference type="EMBL" id="OGF80509.1"/>
    </source>
</evidence>
<dbReference type="AlphaFoldDB" id="A0A1F5WY13"/>
<reference evidence="2 3" key="1">
    <citation type="journal article" date="2016" name="Nat. Commun.">
        <title>Thousands of microbial genomes shed light on interconnected biogeochemical processes in an aquifer system.</title>
        <authorList>
            <person name="Anantharaman K."/>
            <person name="Brown C.T."/>
            <person name="Hug L.A."/>
            <person name="Sharon I."/>
            <person name="Castelle C.J."/>
            <person name="Probst A.J."/>
            <person name="Thomas B.C."/>
            <person name="Singh A."/>
            <person name="Wilkins M.J."/>
            <person name="Karaoz U."/>
            <person name="Brodie E.L."/>
            <person name="Williams K.H."/>
            <person name="Hubbard S.S."/>
            <person name="Banfield J.F."/>
        </authorList>
    </citation>
    <scope>NUCLEOTIDE SEQUENCE [LARGE SCALE GENOMIC DNA]</scope>
</reference>
<feature type="region of interest" description="Disordered" evidence="1">
    <location>
        <begin position="78"/>
        <end position="118"/>
    </location>
</feature>
<dbReference type="Proteomes" id="UP000178114">
    <property type="component" value="Unassembled WGS sequence"/>
</dbReference>
<organism evidence="2 3">
    <name type="scientific">Candidatus Giovannonibacteria bacterium RIFCSPLOWO2_01_FULL_45_34</name>
    <dbReference type="NCBI Taxonomy" id="1798351"/>
    <lineage>
        <taxon>Bacteria</taxon>
        <taxon>Candidatus Giovannoniibacteriota</taxon>
    </lineage>
</organism>